<name>A0AAV7S9R5_PLEWA</name>
<organism evidence="2 3">
    <name type="scientific">Pleurodeles waltl</name>
    <name type="common">Iberian ribbed newt</name>
    <dbReference type="NCBI Taxonomy" id="8319"/>
    <lineage>
        <taxon>Eukaryota</taxon>
        <taxon>Metazoa</taxon>
        <taxon>Chordata</taxon>
        <taxon>Craniata</taxon>
        <taxon>Vertebrata</taxon>
        <taxon>Euteleostomi</taxon>
        <taxon>Amphibia</taxon>
        <taxon>Batrachia</taxon>
        <taxon>Caudata</taxon>
        <taxon>Salamandroidea</taxon>
        <taxon>Salamandridae</taxon>
        <taxon>Pleurodelinae</taxon>
        <taxon>Pleurodeles</taxon>
    </lineage>
</organism>
<evidence type="ECO:0000256" key="1">
    <source>
        <dbReference type="SAM" id="MobiDB-lite"/>
    </source>
</evidence>
<dbReference type="Proteomes" id="UP001066276">
    <property type="component" value="Chromosome 4_2"/>
</dbReference>
<keyword evidence="3" id="KW-1185">Reference proteome</keyword>
<dbReference type="EMBL" id="JANPWB010000008">
    <property type="protein sequence ID" value="KAJ1160010.1"/>
    <property type="molecule type" value="Genomic_DNA"/>
</dbReference>
<evidence type="ECO:0000313" key="3">
    <source>
        <dbReference type="Proteomes" id="UP001066276"/>
    </source>
</evidence>
<feature type="region of interest" description="Disordered" evidence="1">
    <location>
        <begin position="101"/>
        <end position="178"/>
    </location>
</feature>
<protein>
    <submittedName>
        <fullName evidence="2">Uncharacterized protein</fullName>
    </submittedName>
</protein>
<sequence length="204" mass="22249">MQAKSGHSSLSCHVKGPSVVGCHEAQCYHRFYFIHATLPGLGIPLHVRVGDTAGFPPPRGCVTRPKDQSQFLKSVFPARRCLTSEPRSWQLRHADCGRRGLETQERTGGGGHPGIGSPNHTEAQADAERQPLRDTEGEETHGTDGNSEIHRGTGKTWEDAGASGGHHRGMGEYLGDTERHRNPCIWDSLTGKPALRTDVVKPHQ</sequence>
<evidence type="ECO:0000313" key="2">
    <source>
        <dbReference type="EMBL" id="KAJ1160010.1"/>
    </source>
</evidence>
<dbReference type="AlphaFoldDB" id="A0AAV7S9R5"/>
<comment type="caution">
    <text evidence="2">The sequence shown here is derived from an EMBL/GenBank/DDBJ whole genome shotgun (WGS) entry which is preliminary data.</text>
</comment>
<gene>
    <name evidence="2" type="ORF">NDU88_000512</name>
</gene>
<accession>A0AAV7S9R5</accession>
<feature type="compositionally biased region" description="Basic and acidic residues" evidence="1">
    <location>
        <begin position="126"/>
        <end position="151"/>
    </location>
</feature>
<reference evidence="2" key="1">
    <citation type="journal article" date="2022" name="bioRxiv">
        <title>Sequencing and chromosome-scale assembly of the giantPleurodeles waltlgenome.</title>
        <authorList>
            <person name="Brown T."/>
            <person name="Elewa A."/>
            <person name="Iarovenko S."/>
            <person name="Subramanian E."/>
            <person name="Araus A.J."/>
            <person name="Petzold A."/>
            <person name="Susuki M."/>
            <person name="Suzuki K.-i.T."/>
            <person name="Hayashi T."/>
            <person name="Toyoda A."/>
            <person name="Oliveira C."/>
            <person name="Osipova E."/>
            <person name="Leigh N.D."/>
            <person name="Simon A."/>
            <person name="Yun M.H."/>
        </authorList>
    </citation>
    <scope>NUCLEOTIDE SEQUENCE</scope>
    <source>
        <strain evidence="2">20211129_DDA</strain>
        <tissue evidence="2">Liver</tissue>
    </source>
</reference>
<proteinExistence type="predicted"/>